<proteinExistence type="predicted"/>
<evidence type="ECO:0000313" key="3">
    <source>
        <dbReference type="Proteomes" id="UP000198508"/>
    </source>
</evidence>
<dbReference type="Proteomes" id="UP000198508">
    <property type="component" value="Unassembled WGS sequence"/>
</dbReference>
<protein>
    <recommendedName>
        <fullName evidence="4">DUF4366 domain-containing protein</fullName>
    </recommendedName>
</protein>
<name>A0A1I0CYC3_9FIRM</name>
<dbReference type="GeneID" id="93278479"/>
<keyword evidence="3" id="KW-1185">Reference proteome</keyword>
<keyword evidence="1" id="KW-0732">Signal</keyword>
<dbReference type="RefSeq" id="WP_092361144.1">
    <property type="nucleotide sequence ID" value="NZ_CAKXUV010000025.1"/>
</dbReference>
<dbReference type="AlphaFoldDB" id="A0A1I0CYC3"/>
<dbReference type="STRING" id="460384.SAMN05216313_103221"/>
<feature type="chain" id="PRO_5044372485" description="DUF4366 domain-containing protein" evidence="1">
    <location>
        <begin position="27"/>
        <end position="167"/>
    </location>
</feature>
<evidence type="ECO:0008006" key="4">
    <source>
        <dbReference type="Google" id="ProtNLM"/>
    </source>
</evidence>
<evidence type="ECO:0000256" key="1">
    <source>
        <dbReference type="SAM" id="SignalP"/>
    </source>
</evidence>
<evidence type="ECO:0000313" key="2">
    <source>
        <dbReference type="EMBL" id="SET24470.1"/>
    </source>
</evidence>
<gene>
    <name evidence="2" type="ORF">SAMN05216313_103221</name>
</gene>
<sequence>MKRRVWQTILAAACLLSLSLTGVVWAAPEAAKEAVVGENMAEETAAEQSPVKLTTREITIMVLEPDEEAVFPENARQVVVNIDGNRVTGYLQGENDGFCLFYGMNESGQKHVYRYDLEERTIQRYVPDSDFTQQMYDNAMNRYDHLADEYSQLRRLFVMLALASALR</sequence>
<reference evidence="3" key="1">
    <citation type="submission" date="2016-10" db="EMBL/GenBank/DDBJ databases">
        <authorList>
            <person name="Varghese N."/>
            <person name="Submissions S."/>
        </authorList>
    </citation>
    <scope>NUCLEOTIDE SEQUENCE [LARGE SCALE GENOMIC DNA]</scope>
    <source>
        <strain evidence="3">NLAE-zl-G277</strain>
    </source>
</reference>
<organism evidence="2 3">
    <name type="scientific">Enterocloster lavalensis</name>
    <dbReference type="NCBI Taxonomy" id="460384"/>
    <lineage>
        <taxon>Bacteria</taxon>
        <taxon>Bacillati</taxon>
        <taxon>Bacillota</taxon>
        <taxon>Clostridia</taxon>
        <taxon>Lachnospirales</taxon>
        <taxon>Lachnospiraceae</taxon>
        <taxon>Enterocloster</taxon>
    </lineage>
</organism>
<feature type="signal peptide" evidence="1">
    <location>
        <begin position="1"/>
        <end position="26"/>
    </location>
</feature>
<dbReference type="EMBL" id="FOIM01000003">
    <property type="protein sequence ID" value="SET24470.1"/>
    <property type="molecule type" value="Genomic_DNA"/>
</dbReference>
<accession>A0A1I0CYC3</accession>